<name>A0A935K1M8_9RHOO</name>
<dbReference type="GO" id="GO:0006935">
    <property type="term" value="P:chemotaxis"/>
    <property type="evidence" value="ECO:0007669"/>
    <property type="project" value="UniProtKB-ARBA"/>
</dbReference>
<keyword evidence="5" id="KW-1133">Transmembrane helix</keyword>
<comment type="caution">
    <text evidence="8">The sequence shown here is derived from an EMBL/GenBank/DDBJ whole genome shotgun (WGS) entry which is preliminary data.</text>
</comment>
<dbReference type="CDD" id="cd11386">
    <property type="entry name" value="MCP_signal"/>
    <property type="match status" value="1"/>
</dbReference>
<evidence type="ECO:0000256" key="4">
    <source>
        <dbReference type="PROSITE-ProRule" id="PRU00284"/>
    </source>
</evidence>
<dbReference type="InterPro" id="IPR004089">
    <property type="entry name" value="MCPsignal_dom"/>
</dbReference>
<dbReference type="FunFam" id="1.10.287.950:FF:000001">
    <property type="entry name" value="Methyl-accepting chemotaxis sensory transducer"/>
    <property type="match status" value="1"/>
</dbReference>
<dbReference type="PANTHER" id="PTHR32089">
    <property type="entry name" value="METHYL-ACCEPTING CHEMOTAXIS PROTEIN MCPB"/>
    <property type="match status" value="1"/>
</dbReference>
<organism evidence="8 9">
    <name type="scientific">Candidatus Dechloromonas phosphorivorans</name>
    <dbReference type="NCBI Taxonomy" id="2899244"/>
    <lineage>
        <taxon>Bacteria</taxon>
        <taxon>Pseudomonadati</taxon>
        <taxon>Pseudomonadota</taxon>
        <taxon>Betaproteobacteria</taxon>
        <taxon>Rhodocyclales</taxon>
        <taxon>Azonexaceae</taxon>
        <taxon>Dechloromonas</taxon>
    </lineage>
</organism>
<evidence type="ECO:0000313" key="9">
    <source>
        <dbReference type="Proteomes" id="UP000739411"/>
    </source>
</evidence>
<proteinExistence type="inferred from homology"/>
<evidence type="ECO:0000256" key="2">
    <source>
        <dbReference type="ARBA" id="ARBA00023224"/>
    </source>
</evidence>
<evidence type="ECO:0000256" key="3">
    <source>
        <dbReference type="ARBA" id="ARBA00029447"/>
    </source>
</evidence>
<dbReference type="InterPro" id="IPR003660">
    <property type="entry name" value="HAMP_dom"/>
</dbReference>
<dbReference type="SMART" id="SM00283">
    <property type="entry name" value="MA"/>
    <property type="match status" value="1"/>
</dbReference>
<evidence type="ECO:0000256" key="5">
    <source>
        <dbReference type="SAM" id="Phobius"/>
    </source>
</evidence>
<dbReference type="PROSITE" id="PS50111">
    <property type="entry name" value="CHEMOTAXIS_TRANSDUC_2"/>
    <property type="match status" value="1"/>
</dbReference>
<comment type="similarity">
    <text evidence="3">Belongs to the methyl-accepting chemotaxis (MCP) protein family.</text>
</comment>
<reference evidence="8 9" key="1">
    <citation type="submission" date="2020-10" db="EMBL/GenBank/DDBJ databases">
        <title>Connecting structure to function with the recovery of over 1000 high-quality activated sludge metagenome-assembled genomes encoding full-length rRNA genes using long-read sequencing.</title>
        <authorList>
            <person name="Singleton C.M."/>
            <person name="Petriglieri F."/>
            <person name="Kristensen J.M."/>
            <person name="Kirkegaard R.H."/>
            <person name="Michaelsen T.Y."/>
            <person name="Andersen M.H."/>
            <person name="Karst S.M."/>
            <person name="Dueholm M.S."/>
            <person name="Nielsen P.H."/>
            <person name="Albertsen M."/>
        </authorList>
    </citation>
    <scope>NUCLEOTIDE SEQUENCE [LARGE SCALE GENOMIC DNA]</scope>
    <source>
        <strain evidence="8">EsbW_18-Q3-R4-48_BATAC.463</strain>
    </source>
</reference>
<dbReference type="Pfam" id="PF00672">
    <property type="entry name" value="HAMP"/>
    <property type="match status" value="1"/>
</dbReference>
<keyword evidence="5" id="KW-0472">Membrane</keyword>
<evidence type="ECO:0000313" key="8">
    <source>
        <dbReference type="EMBL" id="MBK7416574.1"/>
    </source>
</evidence>
<dbReference type="PANTHER" id="PTHR32089:SF112">
    <property type="entry name" value="LYSOZYME-LIKE PROTEIN-RELATED"/>
    <property type="match status" value="1"/>
</dbReference>
<feature type="transmembrane region" description="Helical" evidence="5">
    <location>
        <begin position="329"/>
        <end position="347"/>
    </location>
</feature>
<dbReference type="CDD" id="cd06225">
    <property type="entry name" value="HAMP"/>
    <property type="match status" value="1"/>
</dbReference>
<evidence type="ECO:0000259" key="6">
    <source>
        <dbReference type="PROSITE" id="PS50111"/>
    </source>
</evidence>
<dbReference type="SMART" id="SM00304">
    <property type="entry name" value="HAMP"/>
    <property type="match status" value="1"/>
</dbReference>
<keyword evidence="2 4" id="KW-0807">Transducer</keyword>
<dbReference type="InterPro" id="IPR033462">
    <property type="entry name" value="Cache_3-Cache_2"/>
</dbReference>
<feature type="domain" description="HAMP" evidence="7">
    <location>
        <begin position="350"/>
        <end position="402"/>
    </location>
</feature>
<dbReference type="PROSITE" id="PS50885">
    <property type="entry name" value="HAMP"/>
    <property type="match status" value="1"/>
</dbReference>
<evidence type="ECO:0000256" key="1">
    <source>
        <dbReference type="ARBA" id="ARBA00004370"/>
    </source>
</evidence>
<dbReference type="Proteomes" id="UP000739411">
    <property type="component" value="Unassembled WGS sequence"/>
</dbReference>
<feature type="transmembrane region" description="Helical" evidence="5">
    <location>
        <begin position="12"/>
        <end position="33"/>
    </location>
</feature>
<protein>
    <submittedName>
        <fullName evidence="8">Methyl-accepting chemotaxis protein</fullName>
    </submittedName>
</protein>
<dbReference type="SUPFAM" id="SSF103190">
    <property type="entry name" value="Sensory domain-like"/>
    <property type="match status" value="1"/>
</dbReference>
<sequence length="679" mass="72005">MAKRFGDLSIATRLNLIICSTLFILVVAGSWFLGSRLGSQLEQKRLDEVATTNIIIIGMIGAYAESLERDAANRARAMALLFPEGFSSAPASEPNSSGLRVPVLRSGSMVVNNNTALVDRFAAANHGIASVLVRNGDNFVRIATSVRKEDGSRAVGLPLESNHPALPHLLKGEPYGGRAKLLGRDYVAHYEPLKDADGKVVAALVVGSDSTDALLALKKKILSIKIGETGYPYILDAGPDKGMLIAHPTREGQTLLDARDENGREFAKDMLAARQGVTRYPWLNKELGETTAREKYAVYASYDHWQWLVVSGGYIDELSREVAPVRNSILVAALVLLLAAGTLLLVVSRRWISQPLEHTVAAMDRIAAGDLSQPVRQGGGDEVGRLLRATEDMRLHLSEAISAIRLTADELVGSARELAGAAADVSGISNNQSEQAATMAAGVEQMMVSIQQVADYSSEARQMSSQAENTSREGATVIASTVAGMSGIADTVRSASQTVIDLGAKSQEISVIVQAIKEIAEQTNLLALNAAIEAARAGEQGRGFAVVADEVRKLAERTSKSTGEIAHMIEGVQGQTQVAVAAMQHGVAQVETGVGMAIQAGASMDGIRSSALHVAEAVEGISTALAEQSAASGEISRNVETIACQAEHNSERAGRTSVAATQLENLARSLKDRVARFRC</sequence>
<dbReference type="Pfam" id="PF17201">
    <property type="entry name" value="Cache_3-Cache_2"/>
    <property type="match status" value="1"/>
</dbReference>
<evidence type="ECO:0000259" key="7">
    <source>
        <dbReference type="PROSITE" id="PS50885"/>
    </source>
</evidence>
<gene>
    <name evidence="8" type="ORF">IPJ38_17250</name>
</gene>
<keyword evidence="5" id="KW-0812">Transmembrane</keyword>
<feature type="domain" description="Methyl-accepting transducer" evidence="6">
    <location>
        <begin position="407"/>
        <end position="643"/>
    </location>
</feature>
<dbReference type="SUPFAM" id="SSF58104">
    <property type="entry name" value="Methyl-accepting chemotaxis protein (MCP) signaling domain"/>
    <property type="match status" value="1"/>
</dbReference>
<accession>A0A935K1M8</accession>
<dbReference type="Gene3D" id="1.10.287.950">
    <property type="entry name" value="Methyl-accepting chemotaxis protein"/>
    <property type="match status" value="1"/>
</dbReference>
<dbReference type="Gene3D" id="3.30.450.20">
    <property type="entry name" value="PAS domain"/>
    <property type="match status" value="1"/>
</dbReference>
<dbReference type="GO" id="GO:0007165">
    <property type="term" value="P:signal transduction"/>
    <property type="evidence" value="ECO:0007669"/>
    <property type="project" value="UniProtKB-KW"/>
</dbReference>
<dbReference type="GO" id="GO:0016020">
    <property type="term" value="C:membrane"/>
    <property type="evidence" value="ECO:0007669"/>
    <property type="project" value="UniProtKB-SubCell"/>
</dbReference>
<dbReference type="CDD" id="cd12912">
    <property type="entry name" value="PDC2_MCP_like"/>
    <property type="match status" value="1"/>
</dbReference>
<dbReference type="InterPro" id="IPR029151">
    <property type="entry name" value="Sensor-like_sf"/>
</dbReference>
<comment type="subcellular location">
    <subcellularLocation>
        <location evidence="1">Membrane</location>
    </subcellularLocation>
</comment>
<dbReference type="EMBL" id="JADJMS010000046">
    <property type="protein sequence ID" value="MBK7416574.1"/>
    <property type="molecule type" value="Genomic_DNA"/>
</dbReference>
<dbReference type="AlphaFoldDB" id="A0A935K1M8"/>
<dbReference type="Pfam" id="PF00015">
    <property type="entry name" value="MCPsignal"/>
    <property type="match status" value="1"/>
</dbReference>